<feature type="transmembrane region" description="Helical" evidence="7">
    <location>
        <begin position="84"/>
        <end position="104"/>
    </location>
</feature>
<dbReference type="GO" id="GO:0005524">
    <property type="term" value="F:ATP binding"/>
    <property type="evidence" value="ECO:0007669"/>
    <property type="project" value="UniProtKB-UniRule"/>
</dbReference>
<feature type="transmembrane region" description="Helical" evidence="7">
    <location>
        <begin position="124"/>
        <end position="143"/>
    </location>
</feature>
<dbReference type="SMART" id="SM00382">
    <property type="entry name" value="AAA"/>
    <property type="match status" value="1"/>
</dbReference>
<feature type="transmembrane region" description="Helical" evidence="7">
    <location>
        <begin position="54"/>
        <end position="72"/>
    </location>
</feature>
<dbReference type="Pfam" id="PF09397">
    <property type="entry name" value="FtsK_gamma"/>
    <property type="match status" value="1"/>
</dbReference>
<dbReference type="GO" id="GO:0016020">
    <property type="term" value="C:membrane"/>
    <property type="evidence" value="ECO:0007669"/>
    <property type="project" value="UniProtKB-SubCell"/>
</dbReference>
<dbReference type="Gene3D" id="1.10.10.10">
    <property type="entry name" value="Winged helix-like DNA-binding domain superfamily/Winged helix DNA-binding domain"/>
    <property type="match status" value="1"/>
</dbReference>
<dbReference type="InterPro" id="IPR050206">
    <property type="entry name" value="FtsK/SpoIIIE/SftA"/>
</dbReference>
<evidence type="ECO:0000313" key="9">
    <source>
        <dbReference type="EMBL" id="AEW05370.1"/>
    </source>
</evidence>
<evidence type="ECO:0000256" key="1">
    <source>
        <dbReference type="ARBA" id="ARBA00006474"/>
    </source>
</evidence>
<dbReference type="GO" id="GO:0003677">
    <property type="term" value="F:DNA binding"/>
    <property type="evidence" value="ECO:0007669"/>
    <property type="project" value="UniProtKB-KW"/>
</dbReference>
<keyword evidence="4" id="KW-0238">DNA-binding</keyword>
<dbReference type="KEGG" id="sap:Sulac_1877"/>
<evidence type="ECO:0000256" key="5">
    <source>
        <dbReference type="PROSITE-ProRule" id="PRU00289"/>
    </source>
</evidence>
<keyword evidence="2 5" id="KW-0547">Nucleotide-binding</keyword>
<evidence type="ECO:0000256" key="3">
    <source>
        <dbReference type="ARBA" id="ARBA00022840"/>
    </source>
</evidence>
<name>G8U0R7_SULAD</name>
<dbReference type="InterPro" id="IPR036388">
    <property type="entry name" value="WH-like_DNA-bd_sf"/>
</dbReference>
<dbReference type="PROSITE" id="PS50901">
    <property type="entry name" value="FTSK"/>
    <property type="match status" value="1"/>
</dbReference>
<evidence type="ECO:0000313" key="10">
    <source>
        <dbReference type="Proteomes" id="UP000005439"/>
    </source>
</evidence>
<evidence type="ECO:0000256" key="4">
    <source>
        <dbReference type="ARBA" id="ARBA00023125"/>
    </source>
</evidence>
<dbReference type="Gene3D" id="3.40.50.300">
    <property type="entry name" value="P-loop containing nucleotide triphosphate hydrolases"/>
    <property type="match status" value="1"/>
</dbReference>
<dbReference type="AlphaFoldDB" id="G8U0R7"/>
<feature type="region of interest" description="Disordered" evidence="6">
    <location>
        <begin position="180"/>
        <end position="209"/>
    </location>
</feature>
<keyword evidence="3 5" id="KW-0067">ATP-binding</keyword>
<dbReference type="Gene3D" id="3.30.980.40">
    <property type="match status" value="1"/>
</dbReference>
<feature type="binding site" evidence="5">
    <location>
        <begin position="396"/>
        <end position="403"/>
    </location>
    <ligand>
        <name>ATP</name>
        <dbReference type="ChEBI" id="CHEBI:30616"/>
    </ligand>
</feature>
<keyword evidence="7" id="KW-0472">Membrane</keyword>
<dbReference type="CDD" id="cd01127">
    <property type="entry name" value="TrwB_TraG_TraD_VirD4"/>
    <property type="match status" value="1"/>
</dbReference>
<evidence type="ECO:0000259" key="8">
    <source>
        <dbReference type="PROSITE" id="PS50901"/>
    </source>
</evidence>
<dbReference type="PANTHER" id="PTHR22683:SF41">
    <property type="entry name" value="DNA TRANSLOCASE FTSK"/>
    <property type="match status" value="1"/>
</dbReference>
<dbReference type="HOGENOM" id="CLU_001981_9_7_9"/>
<dbReference type="SUPFAM" id="SSF46785">
    <property type="entry name" value="Winged helix' DNA-binding domain"/>
    <property type="match status" value="1"/>
</dbReference>
<dbReference type="EMBL" id="CP003179">
    <property type="protein sequence ID" value="AEW05370.1"/>
    <property type="molecule type" value="Genomic_DNA"/>
</dbReference>
<accession>G8U0R7</accession>
<evidence type="ECO:0000256" key="2">
    <source>
        <dbReference type="ARBA" id="ARBA00022741"/>
    </source>
</evidence>
<sequence>MEHGWHRLSDEMQREMAGIILLALGILGYLALLFPHSGILGRDLGRGLRYFFGFISWVVPLGFILWGFSRLLNRPGLLIGERRGLGALLVIIGLWILLGFGPLATSGLGGYWLYRAVTFATGPIGAIVVALLVGMLGLMLLTGQSLMNGARIMGQALFHRVVPAGRHVIKRSGAQLRDWLTEETPAPAETPTAKPRTRRPRAVPPAAEPAAVREEVVTRMVTVEPADDARWIQPPVFSHGPTPYLPPPFALLQPPVAGRGPERKTAETRAHLLQEALRQFGIEVRLGEVSQGPTITRFEIIPPPGVKVSRIVNLADDIALSLAATGVRIEAPIPGKSAIGIEVPNEEVTPVLLREVLESQSFVESGSPLTVALGRDVAGSPVVAQLDRMPHLLVAGATGSGKSVLINSLITSLLFRSSPDVVRLLLIDPKVVELSVYNGIPHLIAPVVTEPKKAAGALRWAVAEMERRYRLFADRGVRDIGRYNQLGDELLPLIVVLIDELADLMMVAPADVEESIARLAQMARAAGLHLVVATQRPSVDVITGTIKANIPSRIAFAVSSQIDSRTILDMAGAEKLLGRGDMLFSPVGSAKPLRIQGAFITEKEIEAVVQYLKEHAAPVGESQETPEFSSDGGRESPSDETDPLFLDALRIVVESQQASTSMLQRRMRVGYSRAARLIDAMEQRGYIGPPDGARPREVYITPDRLSQILQEGTSTHGTS</sequence>
<dbReference type="InterPro" id="IPR036390">
    <property type="entry name" value="WH_DNA-bd_sf"/>
</dbReference>
<dbReference type="Pfam" id="PF17854">
    <property type="entry name" value="FtsK_alpha"/>
    <property type="match status" value="1"/>
</dbReference>
<feature type="domain" description="FtsK" evidence="8">
    <location>
        <begin position="379"/>
        <end position="565"/>
    </location>
</feature>
<dbReference type="PATRIC" id="fig|679936.5.peg.1943"/>
<proteinExistence type="inferred from homology"/>
<comment type="similarity">
    <text evidence="1">Belongs to the FtsK/SpoIIIE/SftA family.</text>
</comment>
<feature type="region of interest" description="Disordered" evidence="6">
    <location>
        <begin position="617"/>
        <end position="641"/>
    </location>
</feature>
<reference evidence="9 10" key="2">
    <citation type="journal article" date="2012" name="Stand. Genomic Sci.">
        <title>Complete genome sequence of the moderately thermophilic mineral-sulfide-oxidizing firmicute Sulfobacillus acidophilus type strain (NAL(T)).</title>
        <authorList>
            <person name="Anderson I."/>
            <person name="Chertkov O."/>
            <person name="Chen A."/>
            <person name="Saunders E."/>
            <person name="Lapidus A."/>
            <person name="Nolan M."/>
            <person name="Lucas S."/>
            <person name="Hammon N."/>
            <person name="Deshpande S."/>
            <person name="Cheng J.F."/>
            <person name="Han C."/>
            <person name="Tapia R."/>
            <person name="Goodwin L.A."/>
            <person name="Pitluck S."/>
            <person name="Liolios K."/>
            <person name="Pagani I."/>
            <person name="Ivanova N."/>
            <person name="Mikhailova N."/>
            <person name="Pati A."/>
            <person name="Palaniappan K."/>
            <person name="Land M."/>
            <person name="Pan C."/>
            <person name="Rohde M."/>
            <person name="Pukall R."/>
            <person name="Goker M."/>
            <person name="Detter J.C."/>
            <person name="Woyke T."/>
            <person name="Bristow J."/>
            <person name="Eisen J.A."/>
            <person name="Markowitz V."/>
            <person name="Hugenholtz P."/>
            <person name="Kyrpides N.C."/>
            <person name="Klenk H.P."/>
            <person name="Mavromatis K."/>
        </authorList>
    </citation>
    <scope>NUCLEOTIDE SEQUENCE [LARGE SCALE GENOMIC DNA]</scope>
    <source>
        <strain evidence="10">ATCC 700253 / DSM 10332 / NAL</strain>
    </source>
</reference>
<feature type="transmembrane region" description="Helical" evidence="7">
    <location>
        <begin position="16"/>
        <end position="34"/>
    </location>
</feature>
<dbReference type="Proteomes" id="UP000005439">
    <property type="component" value="Chromosome"/>
</dbReference>
<gene>
    <name evidence="9" type="ordered locus">Sulac_1877</name>
</gene>
<dbReference type="SMART" id="SM00843">
    <property type="entry name" value="Ftsk_gamma"/>
    <property type="match status" value="1"/>
</dbReference>
<protein>
    <submittedName>
        <fullName evidence="9">DNA translocase FtsK</fullName>
    </submittedName>
</protein>
<keyword evidence="7" id="KW-1133">Transmembrane helix</keyword>
<dbReference type="InterPro" id="IPR002543">
    <property type="entry name" value="FtsK_dom"/>
</dbReference>
<dbReference type="InterPro" id="IPR018541">
    <property type="entry name" value="Ftsk_gamma"/>
</dbReference>
<dbReference type="SUPFAM" id="SSF52540">
    <property type="entry name" value="P-loop containing nucleoside triphosphate hydrolases"/>
    <property type="match status" value="1"/>
</dbReference>
<evidence type="ECO:0000256" key="6">
    <source>
        <dbReference type="SAM" id="MobiDB-lite"/>
    </source>
</evidence>
<dbReference type="Pfam" id="PF01580">
    <property type="entry name" value="FtsK_SpoIIIE"/>
    <property type="match status" value="1"/>
</dbReference>
<evidence type="ECO:0000256" key="7">
    <source>
        <dbReference type="SAM" id="Phobius"/>
    </source>
</evidence>
<dbReference type="InterPro" id="IPR041027">
    <property type="entry name" value="FtsK_alpha"/>
</dbReference>
<keyword evidence="10" id="KW-1185">Reference proteome</keyword>
<reference evidence="10" key="1">
    <citation type="submission" date="2011-12" db="EMBL/GenBank/DDBJ databases">
        <title>The complete genome of chromosome of Sulfobacillus acidophilus DSM 10332.</title>
        <authorList>
            <person name="Lucas S."/>
            <person name="Han J."/>
            <person name="Lapidus A."/>
            <person name="Bruce D."/>
            <person name="Goodwin L."/>
            <person name="Pitluck S."/>
            <person name="Peters L."/>
            <person name="Kyrpides N."/>
            <person name="Mavromatis K."/>
            <person name="Ivanova N."/>
            <person name="Mikhailova N."/>
            <person name="Chertkov O."/>
            <person name="Saunders E."/>
            <person name="Detter J.C."/>
            <person name="Tapia R."/>
            <person name="Han C."/>
            <person name="Land M."/>
            <person name="Hauser L."/>
            <person name="Markowitz V."/>
            <person name="Cheng J.-F."/>
            <person name="Hugenholtz P."/>
            <person name="Woyke T."/>
            <person name="Wu D."/>
            <person name="Pukall R."/>
            <person name="Gehrich-Schroeter G."/>
            <person name="Schneider S."/>
            <person name="Klenk H.-P."/>
            <person name="Eisen J.A."/>
        </authorList>
    </citation>
    <scope>NUCLEOTIDE SEQUENCE [LARGE SCALE GENOMIC DNA]</scope>
    <source>
        <strain evidence="10">ATCC 700253 / DSM 10332 / NAL</strain>
    </source>
</reference>
<organism evidence="9 10">
    <name type="scientific">Sulfobacillus acidophilus (strain ATCC 700253 / DSM 10332 / NAL)</name>
    <dbReference type="NCBI Taxonomy" id="679936"/>
    <lineage>
        <taxon>Bacteria</taxon>
        <taxon>Bacillati</taxon>
        <taxon>Bacillota</taxon>
        <taxon>Clostridia</taxon>
        <taxon>Eubacteriales</taxon>
        <taxon>Clostridiales Family XVII. Incertae Sedis</taxon>
        <taxon>Sulfobacillus</taxon>
    </lineage>
</organism>
<dbReference type="STRING" id="679936.Sulac_1877"/>
<feature type="compositionally biased region" description="Low complexity" evidence="6">
    <location>
        <begin position="182"/>
        <end position="194"/>
    </location>
</feature>
<keyword evidence="7" id="KW-0812">Transmembrane</keyword>
<dbReference type="PANTHER" id="PTHR22683">
    <property type="entry name" value="SPORULATION PROTEIN RELATED"/>
    <property type="match status" value="1"/>
</dbReference>
<dbReference type="InterPro" id="IPR003593">
    <property type="entry name" value="AAA+_ATPase"/>
</dbReference>
<dbReference type="InterPro" id="IPR027417">
    <property type="entry name" value="P-loop_NTPase"/>
</dbReference>